<evidence type="ECO:0000256" key="6">
    <source>
        <dbReference type="HAMAP-Rule" id="MF_00076"/>
    </source>
</evidence>
<dbReference type="InterPro" id="IPR020568">
    <property type="entry name" value="Ribosomal_Su5_D2-typ_SF"/>
</dbReference>
<reference evidence="7 8" key="1">
    <citation type="journal article" date="2010" name="Stand. Genomic Sci.">
        <title>Complete genome sequence of Methanoplanus petrolearius type strain (SEBR 4847).</title>
        <authorList>
            <person name="Brambilla E."/>
            <person name="Djao O.D."/>
            <person name="Daligault H."/>
            <person name="Lapidus A."/>
            <person name="Lucas S."/>
            <person name="Hammon N."/>
            <person name="Nolan M."/>
            <person name="Tice H."/>
            <person name="Cheng J.F."/>
            <person name="Han C."/>
            <person name="Tapia R."/>
            <person name="Goodwin L."/>
            <person name="Pitluck S."/>
            <person name="Liolios K."/>
            <person name="Ivanova N."/>
            <person name="Mavromatis K."/>
            <person name="Mikhailova N."/>
            <person name="Pati A."/>
            <person name="Chen A."/>
            <person name="Palaniappan K."/>
            <person name="Land M."/>
            <person name="Hauser L."/>
            <person name="Chang Y.J."/>
            <person name="Jeffries C.D."/>
            <person name="Rohde M."/>
            <person name="Spring S."/>
            <person name="Sikorski J."/>
            <person name="Goker M."/>
            <person name="Woyke T."/>
            <person name="Bristow J."/>
            <person name="Eisen J.A."/>
            <person name="Markowitz V."/>
            <person name="Hugenholtz P."/>
            <person name="Kyrpides N.C."/>
            <person name="Klenk H.P."/>
        </authorList>
    </citation>
    <scope>NUCLEOTIDE SEQUENCE [LARGE SCALE GENOMIC DNA]</scope>
    <source>
        <strain evidence="8">DSM 11571 / OCM 486 / SEBR 4847</strain>
    </source>
</reference>
<comment type="subcellular location">
    <subcellularLocation>
        <location evidence="6">Cytoplasm</location>
    </subcellularLocation>
</comment>
<dbReference type="HAMAP" id="MF_00076">
    <property type="entry name" value="HisB"/>
    <property type="match status" value="1"/>
</dbReference>
<dbReference type="CDD" id="cd07914">
    <property type="entry name" value="IGPD"/>
    <property type="match status" value="1"/>
</dbReference>
<evidence type="ECO:0000313" key="7">
    <source>
        <dbReference type="EMBL" id="ADN37010.1"/>
    </source>
</evidence>
<dbReference type="RefSeq" id="WP_013330187.1">
    <property type="nucleotide sequence ID" value="NC_014507.1"/>
</dbReference>
<dbReference type="STRING" id="679926.Mpet_2262"/>
<dbReference type="SUPFAM" id="SSF54211">
    <property type="entry name" value="Ribosomal protein S5 domain 2-like"/>
    <property type="match status" value="2"/>
</dbReference>
<dbReference type="InterPro" id="IPR038494">
    <property type="entry name" value="IGPD_sf"/>
</dbReference>
<evidence type="ECO:0000256" key="2">
    <source>
        <dbReference type="ARBA" id="ARBA00016664"/>
    </source>
</evidence>
<dbReference type="PROSITE" id="PS00955">
    <property type="entry name" value="IGP_DEHYDRATASE_2"/>
    <property type="match status" value="1"/>
</dbReference>
<accession>E1RKS1</accession>
<dbReference type="HOGENOM" id="CLU_044308_3_0_2"/>
<dbReference type="GeneID" id="9744747"/>
<dbReference type="PROSITE" id="PS00954">
    <property type="entry name" value="IGP_DEHYDRATASE_1"/>
    <property type="match status" value="1"/>
</dbReference>
<dbReference type="UniPathway" id="UPA00031">
    <property type="reaction ID" value="UER00011"/>
</dbReference>
<dbReference type="OrthoDB" id="103579at2157"/>
<dbReference type="NCBIfam" id="NF002111">
    <property type="entry name" value="PRK00951.2-1"/>
    <property type="match status" value="1"/>
</dbReference>
<dbReference type="eggNOG" id="arCOG04398">
    <property type="taxonomic scope" value="Archaea"/>
</dbReference>
<dbReference type="Pfam" id="PF00475">
    <property type="entry name" value="IGPD"/>
    <property type="match status" value="1"/>
</dbReference>
<dbReference type="EMBL" id="CP002117">
    <property type="protein sequence ID" value="ADN37010.1"/>
    <property type="molecule type" value="Genomic_DNA"/>
</dbReference>
<dbReference type="FunFam" id="3.30.230.40:FF:000001">
    <property type="entry name" value="Imidazoleglycerol-phosphate dehydratase HisB"/>
    <property type="match status" value="1"/>
</dbReference>
<protein>
    <recommendedName>
        <fullName evidence="2 6">Imidazoleglycerol-phosphate dehydratase</fullName>
        <shortName evidence="6">IGPD</shortName>
        <ecNumber evidence="6">4.2.1.19</ecNumber>
    </recommendedName>
</protein>
<gene>
    <name evidence="6" type="primary">hisB</name>
    <name evidence="7" type="ordered locus">Mpet_2262</name>
</gene>
<evidence type="ECO:0000256" key="3">
    <source>
        <dbReference type="ARBA" id="ARBA00022605"/>
    </source>
</evidence>
<keyword evidence="6" id="KW-0963">Cytoplasm</keyword>
<dbReference type="Proteomes" id="UP000006565">
    <property type="component" value="Chromosome"/>
</dbReference>
<sequence length="192" mass="20744">MRCFEKSRKTKETDISVWIDLDGKGIVKADTGIPFLDHMFDAFGRHGMFDLTIKAKGDLDVDCHHTVEDIGIVLGKAIGEAIGDGKGIARFSHTAVPMDESIAYVTLDCGGRAYLVMNGSLGEYPVSGIPGDLLEHFFYSLCSNADITAHIAFEGKNAHHKCEAVFKAFGVALRAATRVDPDKGIPSTKGQL</sequence>
<dbReference type="AlphaFoldDB" id="E1RKS1"/>
<evidence type="ECO:0000256" key="4">
    <source>
        <dbReference type="ARBA" id="ARBA00023102"/>
    </source>
</evidence>
<dbReference type="KEGG" id="mpi:Mpet_2262"/>
<dbReference type="NCBIfam" id="NF002114">
    <property type="entry name" value="PRK00951.2-4"/>
    <property type="match status" value="1"/>
</dbReference>
<dbReference type="GO" id="GO:0004424">
    <property type="term" value="F:imidazoleglycerol-phosphate dehydratase activity"/>
    <property type="evidence" value="ECO:0007669"/>
    <property type="project" value="UniProtKB-UniRule"/>
</dbReference>
<dbReference type="GO" id="GO:0000105">
    <property type="term" value="P:L-histidine biosynthetic process"/>
    <property type="evidence" value="ECO:0007669"/>
    <property type="project" value="UniProtKB-UniRule"/>
</dbReference>
<comment type="pathway">
    <text evidence="1 6">Amino-acid biosynthesis; L-histidine biosynthesis; L-histidine from 5-phospho-alpha-D-ribose 1-diphosphate: step 6/9.</text>
</comment>
<comment type="catalytic activity">
    <reaction evidence="6">
        <text>D-erythro-1-(imidazol-4-yl)glycerol 3-phosphate = 3-(imidazol-4-yl)-2-oxopropyl phosphate + H2O</text>
        <dbReference type="Rhea" id="RHEA:11040"/>
        <dbReference type="ChEBI" id="CHEBI:15377"/>
        <dbReference type="ChEBI" id="CHEBI:57766"/>
        <dbReference type="ChEBI" id="CHEBI:58278"/>
        <dbReference type="EC" id="4.2.1.19"/>
    </reaction>
</comment>
<dbReference type="InterPro" id="IPR000807">
    <property type="entry name" value="ImidazoleglycerolP_deHydtase"/>
</dbReference>
<dbReference type="InterPro" id="IPR020565">
    <property type="entry name" value="ImidazoleglycerP_deHydtase_CS"/>
</dbReference>
<dbReference type="EC" id="4.2.1.19" evidence="6"/>
<dbReference type="GO" id="GO:0005737">
    <property type="term" value="C:cytoplasm"/>
    <property type="evidence" value="ECO:0007669"/>
    <property type="project" value="UniProtKB-SubCell"/>
</dbReference>
<dbReference type="PANTHER" id="PTHR23133">
    <property type="entry name" value="IMIDAZOLEGLYCEROL-PHOSPHATE DEHYDRATASE HIS7"/>
    <property type="match status" value="1"/>
</dbReference>
<evidence type="ECO:0000256" key="1">
    <source>
        <dbReference type="ARBA" id="ARBA00005047"/>
    </source>
</evidence>
<keyword evidence="4 6" id="KW-0368">Histidine biosynthesis</keyword>
<keyword evidence="3 6" id="KW-0028">Amino-acid biosynthesis</keyword>
<organism evidence="7 8">
    <name type="scientific">Methanolacinia petrolearia (strain DSM 11571 / OCM 486 / SEBR 4847)</name>
    <name type="common">Methanoplanus petrolearius</name>
    <dbReference type="NCBI Taxonomy" id="679926"/>
    <lineage>
        <taxon>Archaea</taxon>
        <taxon>Methanobacteriati</taxon>
        <taxon>Methanobacteriota</taxon>
        <taxon>Stenosarchaea group</taxon>
        <taxon>Methanomicrobia</taxon>
        <taxon>Methanomicrobiales</taxon>
        <taxon>Methanomicrobiaceae</taxon>
        <taxon>Methanolacinia</taxon>
    </lineage>
</organism>
<dbReference type="FunFam" id="3.30.230.40:FF:000003">
    <property type="entry name" value="Imidazoleglycerol-phosphate dehydratase HisB"/>
    <property type="match status" value="1"/>
</dbReference>
<keyword evidence="5 6" id="KW-0456">Lyase</keyword>
<evidence type="ECO:0000313" key="8">
    <source>
        <dbReference type="Proteomes" id="UP000006565"/>
    </source>
</evidence>
<name>E1RKS1_METP4</name>
<comment type="similarity">
    <text evidence="6">Belongs to the imidazoleglycerol-phosphate dehydratase family.</text>
</comment>
<evidence type="ECO:0000256" key="5">
    <source>
        <dbReference type="ARBA" id="ARBA00023239"/>
    </source>
</evidence>
<proteinExistence type="inferred from homology"/>
<dbReference type="PANTHER" id="PTHR23133:SF2">
    <property type="entry name" value="IMIDAZOLEGLYCEROL-PHOSPHATE DEHYDRATASE"/>
    <property type="match status" value="1"/>
</dbReference>
<keyword evidence="8" id="KW-1185">Reference proteome</keyword>
<dbReference type="Gene3D" id="3.30.230.40">
    <property type="entry name" value="Imidazole glycerol phosphate dehydratase, domain 1"/>
    <property type="match status" value="2"/>
</dbReference>